<dbReference type="PROSITE" id="PS50126">
    <property type="entry name" value="S1"/>
    <property type="match status" value="1"/>
</dbReference>
<dbReference type="InterPro" id="IPR024055">
    <property type="entry name" value="TIF2_asu_C"/>
</dbReference>
<dbReference type="PANTHER" id="PTHR10602">
    <property type="entry name" value="EUKARYOTIC TRANSLATION INITIATION FACTOR 2 SUBUNIT 1"/>
    <property type="match status" value="1"/>
</dbReference>
<keyword evidence="4" id="KW-0648">Protein biosynthesis</keyword>
<evidence type="ECO:0000313" key="6">
    <source>
        <dbReference type="EMBL" id="QLJ53105.1"/>
    </source>
</evidence>
<dbReference type="Pfam" id="PF07541">
    <property type="entry name" value="EIF_2_alpha"/>
    <property type="match status" value="1"/>
</dbReference>
<organism evidence="6 7">
    <name type="scientific">Fermentimicrarchaeum limneticum</name>
    <dbReference type="NCBI Taxonomy" id="2795018"/>
    <lineage>
        <taxon>Archaea</taxon>
        <taxon>Candidatus Micrarchaeota</taxon>
        <taxon>Candidatus Fermentimicrarchaeales</taxon>
        <taxon>Candidatus Fermentimicrarchaeaceae</taxon>
        <taxon>Candidatus Fermentimicrarchaeum</taxon>
    </lineage>
</organism>
<name>A0A7D5XCL3_FERL1</name>
<dbReference type="FunFam" id="3.30.70.1130:FF:000002">
    <property type="entry name" value="Translation initiation factor 2 subunit alpha"/>
    <property type="match status" value="1"/>
</dbReference>
<dbReference type="PANTHER" id="PTHR10602:SF0">
    <property type="entry name" value="EUKARYOTIC TRANSLATION INITIATION FACTOR 2 SUBUNIT 1"/>
    <property type="match status" value="1"/>
</dbReference>
<dbReference type="EMBL" id="CP058998">
    <property type="protein sequence ID" value="QLJ53105.1"/>
    <property type="molecule type" value="Genomic_DNA"/>
</dbReference>
<dbReference type="Proteomes" id="UP000510821">
    <property type="component" value="Chromosome"/>
</dbReference>
<dbReference type="InterPro" id="IPR012340">
    <property type="entry name" value="NA-bd_OB-fold"/>
</dbReference>
<dbReference type="AlphaFoldDB" id="A0A7D5XCL3"/>
<dbReference type="GO" id="GO:0003743">
    <property type="term" value="F:translation initiation factor activity"/>
    <property type="evidence" value="ECO:0007669"/>
    <property type="project" value="UniProtKB-KW"/>
</dbReference>
<dbReference type="InterPro" id="IPR044126">
    <property type="entry name" value="S1_IF2_alpha"/>
</dbReference>
<dbReference type="SMART" id="SM00316">
    <property type="entry name" value="S1"/>
    <property type="match status" value="1"/>
</dbReference>
<dbReference type="Pfam" id="PF00575">
    <property type="entry name" value="S1"/>
    <property type="match status" value="1"/>
</dbReference>
<evidence type="ECO:0000313" key="7">
    <source>
        <dbReference type="Proteomes" id="UP000510821"/>
    </source>
</evidence>
<comment type="similarity">
    <text evidence="1">Belongs to the eIF-2-alpha family.</text>
</comment>
<dbReference type="NCBIfam" id="NF003064">
    <property type="entry name" value="PRK03987.1-4"/>
    <property type="match status" value="1"/>
</dbReference>
<dbReference type="InterPro" id="IPR024054">
    <property type="entry name" value="TIF2_asu_middle_sf"/>
</dbReference>
<evidence type="ECO:0000256" key="2">
    <source>
        <dbReference type="ARBA" id="ARBA00022540"/>
    </source>
</evidence>
<dbReference type="NCBIfam" id="NF003062">
    <property type="entry name" value="PRK03987.1-1"/>
    <property type="match status" value="1"/>
</dbReference>
<protein>
    <submittedName>
        <fullName evidence="6">Eukaryotic translation initiation factor 2 alpha subunit</fullName>
    </submittedName>
</protein>
<feature type="domain" description="S1 motif" evidence="5">
    <location>
        <begin position="10"/>
        <end position="81"/>
    </location>
</feature>
<dbReference type="SUPFAM" id="SSF110993">
    <property type="entry name" value="eIF-2-alpha, C-terminal domain"/>
    <property type="match status" value="1"/>
</dbReference>
<dbReference type="Gene3D" id="3.30.70.1130">
    <property type="entry name" value="EIF_2_alpha"/>
    <property type="match status" value="1"/>
</dbReference>
<proteinExistence type="inferred from homology"/>
<dbReference type="KEGG" id="flt:Sv326_0930"/>
<evidence type="ECO:0000256" key="3">
    <source>
        <dbReference type="ARBA" id="ARBA00022884"/>
    </source>
</evidence>
<dbReference type="SUPFAM" id="SSF116742">
    <property type="entry name" value="eIF2alpha middle domain-like"/>
    <property type="match status" value="1"/>
</dbReference>
<dbReference type="SUPFAM" id="SSF50249">
    <property type="entry name" value="Nucleic acid-binding proteins"/>
    <property type="match status" value="1"/>
</dbReference>
<evidence type="ECO:0000256" key="1">
    <source>
        <dbReference type="ARBA" id="ARBA00007223"/>
    </source>
</evidence>
<dbReference type="CDD" id="cd04452">
    <property type="entry name" value="S1_IF2_alpha"/>
    <property type="match status" value="1"/>
</dbReference>
<dbReference type="Gene3D" id="1.10.150.190">
    <property type="entry name" value="Translation initiation factor 2, subunit 1, domain 2"/>
    <property type="match status" value="1"/>
</dbReference>
<accession>A0A7D5XCL3</accession>
<reference evidence="7" key="1">
    <citation type="submission" date="2020-07" db="EMBL/GenBank/DDBJ databases">
        <title>Metabolic diversity and evolutionary history of the archaeal phylum ###Micrarchaeota### uncovered from a freshwater lake metagenome.</title>
        <authorList>
            <person name="Kadnikov V.V."/>
            <person name="Savvichev A.S."/>
            <person name="Mardanov A.V."/>
            <person name="Beletsky A.V."/>
            <person name="Chupakov A.V."/>
            <person name="Kokryatskaya N.M."/>
            <person name="Pimenov N.V."/>
            <person name="Ravin N.V."/>
        </authorList>
    </citation>
    <scope>NUCLEOTIDE SEQUENCE [LARGE SCALE GENOMIC DNA]</scope>
</reference>
<evidence type="ECO:0000259" key="5">
    <source>
        <dbReference type="PROSITE" id="PS50126"/>
    </source>
</evidence>
<dbReference type="InterPro" id="IPR011488">
    <property type="entry name" value="TIF_2_asu"/>
</dbReference>
<keyword evidence="2 6" id="KW-0396">Initiation factor</keyword>
<dbReference type="GO" id="GO:0003723">
    <property type="term" value="F:RNA binding"/>
    <property type="evidence" value="ECO:0007669"/>
    <property type="project" value="UniProtKB-KW"/>
</dbReference>
<dbReference type="Gene3D" id="2.40.50.140">
    <property type="entry name" value="Nucleic acid-binding proteins"/>
    <property type="match status" value="1"/>
</dbReference>
<keyword evidence="3" id="KW-0694">RNA-binding</keyword>
<dbReference type="InterPro" id="IPR003029">
    <property type="entry name" value="S1_domain"/>
</dbReference>
<gene>
    <name evidence="6" type="ORF">Sv326_0930</name>
</gene>
<evidence type="ECO:0000256" key="4">
    <source>
        <dbReference type="ARBA" id="ARBA00022917"/>
    </source>
</evidence>
<sequence length="261" mass="30125">MSQRDEPELDEFVIATVRKILPYGAFCSLDEYGDRETFLHVSEVASRWIKNIHEFLKEDQKIIARVFRIVPEKNQIDLSLKRVSDLDRRRKIESYRKEKRAGKLFEVVEKMIGKPHEHVWKEMGAELVEKFGSLYSAFEEAARDEKALDAVKAPKEWKAVMRGIASQNIKRPRVRITGTLNISSREPDGIDVIKKVLLEAKESAGEDEEVRITYLGAPRYMMAVTASDYKKAEKIASVVSKKVKEGMNERDGFAEFEREEK</sequence>
<dbReference type="GO" id="GO:0043022">
    <property type="term" value="F:ribosome binding"/>
    <property type="evidence" value="ECO:0007669"/>
    <property type="project" value="TreeGrafter"/>
</dbReference>